<evidence type="ECO:0000256" key="5">
    <source>
        <dbReference type="PIRSR" id="PIRSR601461-1"/>
    </source>
</evidence>
<keyword evidence="2 7" id="KW-0645">Protease</keyword>
<evidence type="ECO:0000256" key="6">
    <source>
        <dbReference type="PIRSR" id="PIRSR601461-2"/>
    </source>
</evidence>
<organism evidence="10 11">
    <name type="scientific">Theileria orientalis</name>
    <dbReference type="NCBI Taxonomy" id="68886"/>
    <lineage>
        <taxon>Eukaryota</taxon>
        <taxon>Sar</taxon>
        <taxon>Alveolata</taxon>
        <taxon>Apicomplexa</taxon>
        <taxon>Aconoidasida</taxon>
        <taxon>Piroplasmida</taxon>
        <taxon>Theileriidae</taxon>
        <taxon>Theileria</taxon>
    </lineage>
</organism>
<dbReference type="FunFam" id="2.40.70.10:FF:000115">
    <property type="entry name" value="Lysosomal aspartic protease"/>
    <property type="match status" value="1"/>
</dbReference>
<sequence>MDLKVVNYAIFILIFKIRNVSSLYQTNTSNLRELSSEIFKNIGNVIIDAYDTPGTVYMKQLFNHTLNHGLKNCRQCYTHIFNMEYPRMLSSQLFVKPQHSIKLYRFALNKRKQAKENKHKTKTHQNNYAKETKSYSYLKWKTTDQSEKLQQYLLNFENSQYFGEIEIGTPPKSFVVVFDTGSSQLWVPSKLCVNEKSNGCNRHRLFDFSKSSTYQPMMKGDEILSEYIRYGTGECVLTLGFDNVKIGSLNVKHQSIGLSVLESEHPFGDLPFDGLVGLGFPDSELKDSGQMTPIFDSIKDQKVLKRNLIAFYMSKDVKQPGLLSFGSIDPKYVLSGHKPWWFPVVKTDYWEIEVDSLFVDGKKVPFDKKYHAAVDTGSSLISGPSEIVIPLLEKIDVKEDCSNLKELPRISFVFTDVMGRKVKFDLDPEDYVLQDEVEKVCAMGILPMDLPETKKPLFVIGANFIRRYLAIFDRDQMVVGLVPASHSEDNAKEQSGLKDKFGGIDDRQETMNYVYAGVIILILLLSVGYFVINTYPPPTE</sequence>
<dbReference type="InterPro" id="IPR001461">
    <property type="entry name" value="Aspartic_peptidase_A1"/>
</dbReference>
<dbReference type="PROSITE" id="PS00141">
    <property type="entry name" value="ASP_PROTEASE"/>
    <property type="match status" value="1"/>
</dbReference>
<evidence type="ECO:0000256" key="3">
    <source>
        <dbReference type="ARBA" id="ARBA00022750"/>
    </source>
</evidence>
<keyword evidence="8" id="KW-0472">Membrane</keyword>
<dbReference type="OrthoDB" id="771136at2759"/>
<keyword evidence="4 7" id="KW-0378">Hydrolase</keyword>
<accession>A0A976M691</accession>
<keyword evidence="8" id="KW-0812">Transmembrane</keyword>
<evidence type="ECO:0000256" key="8">
    <source>
        <dbReference type="SAM" id="Phobius"/>
    </source>
</evidence>
<dbReference type="GO" id="GO:0004190">
    <property type="term" value="F:aspartic-type endopeptidase activity"/>
    <property type="evidence" value="ECO:0007669"/>
    <property type="project" value="UniProtKB-KW"/>
</dbReference>
<comment type="similarity">
    <text evidence="1 7">Belongs to the peptidase A1 family.</text>
</comment>
<dbReference type="InterPro" id="IPR001969">
    <property type="entry name" value="Aspartic_peptidase_AS"/>
</dbReference>
<keyword evidence="3 7" id="KW-0064">Aspartyl protease</keyword>
<dbReference type="AlphaFoldDB" id="A0A976M691"/>
<feature type="active site" evidence="5">
    <location>
        <position position="179"/>
    </location>
</feature>
<proteinExistence type="inferred from homology"/>
<feature type="disulfide bond" evidence="6">
    <location>
        <begin position="192"/>
        <end position="200"/>
    </location>
</feature>
<dbReference type="Gene3D" id="2.40.70.10">
    <property type="entry name" value="Acid Proteases"/>
    <property type="match status" value="2"/>
</dbReference>
<dbReference type="EMBL" id="CP056066">
    <property type="protein sequence ID" value="UKJ89224.1"/>
    <property type="molecule type" value="Genomic_DNA"/>
</dbReference>
<dbReference type="GO" id="GO:0016485">
    <property type="term" value="P:protein processing"/>
    <property type="evidence" value="ECO:0007669"/>
    <property type="project" value="UniProtKB-ARBA"/>
</dbReference>
<dbReference type="PANTHER" id="PTHR47966:SF51">
    <property type="entry name" value="BETA-SITE APP-CLEAVING ENZYME, ISOFORM A-RELATED"/>
    <property type="match status" value="1"/>
</dbReference>
<evidence type="ECO:0000259" key="9">
    <source>
        <dbReference type="PROSITE" id="PS51767"/>
    </source>
</evidence>
<dbReference type="PROSITE" id="PS51767">
    <property type="entry name" value="PEPTIDASE_A1"/>
    <property type="match status" value="1"/>
</dbReference>
<gene>
    <name evidence="10" type="ORF">MACJ_002472</name>
</gene>
<dbReference type="PRINTS" id="PR00792">
    <property type="entry name" value="PEPSIN"/>
</dbReference>
<evidence type="ECO:0000256" key="4">
    <source>
        <dbReference type="ARBA" id="ARBA00022801"/>
    </source>
</evidence>
<dbReference type="InterPro" id="IPR021109">
    <property type="entry name" value="Peptidase_aspartic_dom_sf"/>
</dbReference>
<evidence type="ECO:0000256" key="1">
    <source>
        <dbReference type="ARBA" id="ARBA00007447"/>
    </source>
</evidence>
<feature type="active site" evidence="5">
    <location>
        <position position="375"/>
    </location>
</feature>
<dbReference type="PANTHER" id="PTHR47966">
    <property type="entry name" value="BETA-SITE APP-CLEAVING ENZYME, ISOFORM A-RELATED"/>
    <property type="match status" value="1"/>
</dbReference>
<feature type="domain" description="Peptidase A1" evidence="9">
    <location>
        <begin position="161"/>
        <end position="482"/>
    </location>
</feature>
<name>A0A976M691_THEOR</name>
<keyword evidence="6" id="KW-1015">Disulfide bond</keyword>
<protein>
    <submittedName>
        <fullName evidence="10">Aspartyl protease</fullName>
    </submittedName>
</protein>
<dbReference type="InterPro" id="IPR033121">
    <property type="entry name" value="PEPTIDASE_A1"/>
</dbReference>
<dbReference type="Pfam" id="PF00026">
    <property type="entry name" value="Asp"/>
    <property type="match status" value="1"/>
</dbReference>
<evidence type="ECO:0000313" key="11">
    <source>
        <dbReference type="Proteomes" id="UP000244803"/>
    </source>
</evidence>
<feature type="transmembrane region" description="Helical" evidence="8">
    <location>
        <begin position="513"/>
        <end position="532"/>
    </location>
</feature>
<reference evidence="10" key="1">
    <citation type="submission" date="2022-07" db="EMBL/GenBank/DDBJ databases">
        <title>Evaluation of T. orientalis genome assembly methods using nanopore sequencing and analysis of variation between genomes.</title>
        <authorList>
            <person name="Yam J."/>
            <person name="Micallef M.L."/>
            <person name="Liu M."/>
            <person name="Djordjevic S.P."/>
            <person name="Bogema D.R."/>
            <person name="Jenkins C."/>
        </authorList>
    </citation>
    <scope>NUCLEOTIDE SEQUENCE</scope>
    <source>
        <strain evidence="10">Fish Creek</strain>
    </source>
</reference>
<evidence type="ECO:0000256" key="2">
    <source>
        <dbReference type="ARBA" id="ARBA00022670"/>
    </source>
</evidence>
<keyword evidence="8" id="KW-1133">Transmembrane helix</keyword>
<dbReference type="Proteomes" id="UP000244803">
    <property type="component" value="Chromosome 3"/>
</dbReference>
<evidence type="ECO:0000256" key="7">
    <source>
        <dbReference type="RuleBase" id="RU000454"/>
    </source>
</evidence>
<dbReference type="SUPFAM" id="SSF50630">
    <property type="entry name" value="Acid proteases"/>
    <property type="match status" value="1"/>
</dbReference>
<evidence type="ECO:0000313" key="10">
    <source>
        <dbReference type="EMBL" id="UKJ89224.1"/>
    </source>
</evidence>